<feature type="signal peptide" evidence="4">
    <location>
        <begin position="1"/>
        <end position="18"/>
    </location>
</feature>
<dbReference type="PANTHER" id="PTHR10609">
    <property type="entry name" value="BIOTINIDASE-RELATED"/>
    <property type="match status" value="1"/>
</dbReference>
<reference evidence="6" key="1">
    <citation type="submission" date="2021-03" db="EMBL/GenBank/DDBJ databases">
        <title>Chromosome level genome of the anhydrobiotic midge Polypedilum vanderplanki.</title>
        <authorList>
            <person name="Yoshida Y."/>
            <person name="Kikawada T."/>
            <person name="Gusev O."/>
        </authorList>
    </citation>
    <scope>NUCLEOTIDE SEQUENCE</scope>
    <source>
        <strain evidence="6">NIAS01</strain>
        <tissue evidence="6">Whole body or cell culture</tissue>
    </source>
</reference>
<dbReference type="EMBL" id="JADBJN010000003">
    <property type="protein sequence ID" value="KAG5673214.1"/>
    <property type="molecule type" value="Genomic_DNA"/>
</dbReference>
<accession>A0A9J6BVB4</accession>
<keyword evidence="3" id="KW-0812">Transmembrane</keyword>
<feature type="domain" description="CN hydrolase" evidence="5">
    <location>
        <begin position="26"/>
        <end position="300"/>
    </location>
</feature>
<dbReference type="Pfam" id="PF19018">
    <property type="entry name" value="Vanin_C"/>
    <property type="match status" value="1"/>
</dbReference>
<sequence>MWLVKILLLIFIKTSIQASDPSSFTYKAGVVELNVSPRPDFERNSTQWTKQQLSQYLEILHTLPEDLDILVFPESTLNALDTAFEIPEVNDKIVACNNSNYEDDNLIKIFSCEAIIHKVYIVINLVTKAKCPDPEMIVNNDPRNCNNRPDGFSYYNTNIVFDRNGTLISRYRKYHLYNEQVDRPLKPTMEYFDTDFGVRFGHFICFDIAYQYPALELVRNYNLTDIVYPTMWFSELPYLTAIQVQQNWAYANNVNLLAAGANNIQSTSTGSGIYGGKKGAYVLDMAGTSKTELHTATVYKIKDFLQNENEIIEHKVVEYTKEELRNLTLLRDPMIDHPIEFLDDTIGEHYASIGTCKNSFCCNINVNYTIPNLALNNRIQYGISFFHGIRSFHGVDDGGIVVCTVVACLSKNISTCGLRNDSLENIHIWNSINIEAEFLEKNNKYLYFPNTLNTAIVPLQPKAFDYQITDLKNDKIKITMKLHGNQNIDNLITFGIYGRDFTLDNGVIQKVSILLMTSLLMVYFGFTKMF</sequence>
<dbReference type="AlphaFoldDB" id="A0A9J6BVB4"/>
<keyword evidence="3" id="KW-0472">Membrane</keyword>
<keyword evidence="7" id="KW-1185">Reference proteome</keyword>
<dbReference type="SUPFAM" id="SSF56317">
    <property type="entry name" value="Carbon-nitrogen hydrolase"/>
    <property type="match status" value="1"/>
</dbReference>
<dbReference type="OrthoDB" id="10250282at2759"/>
<feature type="transmembrane region" description="Helical" evidence="3">
    <location>
        <begin position="507"/>
        <end position="526"/>
    </location>
</feature>
<evidence type="ECO:0000256" key="1">
    <source>
        <dbReference type="ARBA" id="ARBA00008225"/>
    </source>
</evidence>
<gene>
    <name evidence="6" type="ORF">PVAND_003278</name>
</gene>
<evidence type="ECO:0000313" key="7">
    <source>
        <dbReference type="Proteomes" id="UP001107558"/>
    </source>
</evidence>
<dbReference type="PROSITE" id="PS50263">
    <property type="entry name" value="CN_HYDROLASE"/>
    <property type="match status" value="1"/>
</dbReference>
<dbReference type="PANTHER" id="PTHR10609:SF14">
    <property type="entry name" value="BIOTINIDASE"/>
    <property type="match status" value="1"/>
</dbReference>
<dbReference type="InterPro" id="IPR003010">
    <property type="entry name" value="C-N_Hydrolase"/>
</dbReference>
<dbReference type="Proteomes" id="UP001107558">
    <property type="component" value="Chromosome 3"/>
</dbReference>
<comment type="similarity">
    <text evidence="1">Belongs to the carbon-nitrogen hydrolase superfamily. BTD/VNN family.</text>
</comment>
<name>A0A9J6BVB4_POLVA</name>
<dbReference type="InterPro" id="IPR036526">
    <property type="entry name" value="C-N_Hydrolase_sf"/>
</dbReference>
<dbReference type="InterPro" id="IPR040154">
    <property type="entry name" value="Biotinidase/VNN"/>
</dbReference>
<protein>
    <recommendedName>
        <fullName evidence="5">CN hydrolase domain-containing protein</fullName>
    </recommendedName>
</protein>
<dbReference type="Gene3D" id="3.60.110.10">
    <property type="entry name" value="Carbon-nitrogen hydrolase"/>
    <property type="match status" value="1"/>
</dbReference>
<keyword evidence="4" id="KW-0732">Signal</keyword>
<dbReference type="Pfam" id="PF00795">
    <property type="entry name" value="CN_hydrolase"/>
    <property type="match status" value="1"/>
</dbReference>
<evidence type="ECO:0000256" key="2">
    <source>
        <dbReference type="ARBA" id="ARBA00022801"/>
    </source>
</evidence>
<evidence type="ECO:0000259" key="5">
    <source>
        <dbReference type="PROSITE" id="PS50263"/>
    </source>
</evidence>
<keyword evidence="3" id="KW-1133">Transmembrane helix</keyword>
<proteinExistence type="inferred from homology"/>
<keyword evidence="2" id="KW-0378">Hydrolase</keyword>
<dbReference type="GO" id="GO:0016787">
    <property type="term" value="F:hydrolase activity"/>
    <property type="evidence" value="ECO:0007669"/>
    <property type="project" value="UniProtKB-KW"/>
</dbReference>
<evidence type="ECO:0000313" key="6">
    <source>
        <dbReference type="EMBL" id="KAG5673214.1"/>
    </source>
</evidence>
<dbReference type="InterPro" id="IPR043957">
    <property type="entry name" value="Vanin_C"/>
</dbReference>
<organism evidence="6 7">
    <name type="scientific">Polypedilum vanderplanki</name>
    <name type="common">Sleeping chironomid midge</name>
    <dbReference type="NCBI Taxonomy" id="319348"/>
    <lineage>
        <taxon>Eukaryota</taxon>
        <taxon>Metazoa</taxon>
        <taxon>Ecdysozoa</taxon>
        <taxon>Arthropoda</taxon>
        <taxon>Hexapoda</taxon>
        <taxon>Insecta</taxon>
        <taxon>Pterygota</taxon>
        <taxon>Neoptera</taxon>
        <taxon>Endopterygota</taxon>
        <taxon>Diptera</taxon>
        <taxon>Nematocera</taxon>
        <taxon>Chironomoidea</taxon>
        <taxon>Chironomidae</taxon>
        <taxon>Chironominae</taxon>
        <taxon>Polypedilum</taxon>
        <taxon>Polypedilum</taxon>
    </lineage>
</organism>
<feature type="chain" id="PRO_5039950083" description="CN hydrolase domain-containing protein" evidence="4">
    <location>
        <begin position="19"/>
        <end position="530"/>
    </location>
</feature>
<evidence type="ECO:0000256" key="4">
    <source>
        <dbReference type="SAM" id="SignalP"/>
    </source>
</evidence>
<comment type="caution">
    <text evidence="6">The sequence shown here is derived from an EMBL/GenBank/DDBJ whole genome shotgun (WGS) entry which is preliminary data.</text>
</comment>
<evidence type="ECO:0000256" key="3">
    <source>
        <dbReference type="SAM" id="Phobius"/>
    </source>
</evidence>